<sequence length="84" mass="10052">MTKNIKDSIVSRDIKRHLADILLSVSWMDFANRYFHKSSSWFYNKFHERDKNGEKEAFNDEELALLRSSLFDLSDRIRRAAEQI</sequence>
<evidence type="ECO:0000313" key="2">
    <source>
        <dbReference type="Proteomes" id="UP000190065"/>
    </source>
</evidence>
<dbReference type="Pfam" id="PF16476">
    <property type="entry name" value="DUF5053"/>
    <property type="match status" value="1"/>
</dbReference>
<gene>
    <name evidence="1" type="ORF">SAMN02745202_00740</name>
</gene>
<evidence type="ECO:0008006" key="3">
    <source>
        <dbReference type="Google" id="ProtNLM"/>
    </source>
</evidence>
<protein>
    <recommendedName>
        <fullName evidence="3">DUF5053 domain-containing protein</fullName>
    </recommendedName>
</protein>
<proteinExistence type="predicted"/>
<dbReference type="RefSeq" id="WP_025069988.1">
    <property type="nucleotide sequence ID" value="NZ_FUXK01000006.1"/>
</dbReference>
<name>A0A1T4MGV7_9BACT</name>
<dbReference type="AlphaFoldDB" id="A0A1T4MGV7"/>
<organism evidence="1 2">
    <name type="scientific">Segatella oulorum</name>
    <dbReference type="NCBI Taxonomy" id="28136"/>
    <lineage>
        <taxon>Bacteria</taxon>
        <taxon>Pseudomonadati</taxon>
        <taxon>Bacteroidota</taxon>
        <taxon>Bacteroidia</taxon>
        <taxon>Bacteroidales</taxon>
        <taxon>Prevotellaceae</taxon>
        <taxon>Segatella</taxon>
    </lineage>
</organism>
<dbReference type="EMBL" id="FUXK01000006">
    <property type="protein sequence ID" value="SJZ65994.1"/>
    <property type="molecule type" value="Genomic_DNA"/>
</dbReference>
<dbReference type="InterPro" id="IPR032483">
    <property type="entry name" value="DUF5053"/>
</dbReference>
<dbReference type="Proteomes" id="UP000190065">
    <property type="component" value="Unassembled WGS sequence"/>
</dbReference>
<evidence type="ECO:0000313" key="1">
    <source>
        <dbReference type="EMBL" id="SJZ65994.1"/>
    </source>
</evidence>
<accession>A0A1T4MGV7</accession>
<dbReference type="STRING" id="28136.SAMN02745202_00740"/>
<reference evidence="1 2" key="1">
    <citation type="submission" date="2017-02" db="EMBL/GenBank/DDBJ databases">
        <authorList>
            <person name="Peterson S.W."/>
        </authorList>
    </citation>
    <scope>NUCLEOTIDE SEQUENCE [LARGE SCALE GENOMIC DNA]</scope>
    <source>
        <strain evidence="1 2">ATCC 43324</strain>
    </source>
</reference>